<name>G0ULW0_TRYCI</name>
<gene>
    <name evidence="1" type="ORF">TCIL3000_5_3530</name>
</gene>
<reference evidence="1" key="1">
    <citation type="journal article" date="2012" name="Proc. Natl. Acad. Sci. U.S.A.">
        <title>Antigenic diversity is generated by distinct evolutionary mechanisms in African trypanosome species.</title>
        <authorList>
            <person name="Jackson A.P."/>
            <person name="Berry A."/>
            <person name="Aslett M."/>
            <person name="Allison H.C."/>
            <person name="Burton P."/>
            <person name="Vavrova-Anderson J."/>
            <person name="Brown R."/>
            <person name="Browne H."/>
            <person name="Corton N."/>
            <person name="Hauser H."/>
            <person name="Gamble J."/>
            <person name="Gilderthorp R."/>
            <person name="Marcello L."/>
            <person name="McQuillan J."/>
            <person name="Otto T.D."/>
            <person name="Quail M.A."/>
            <person name="Sanders M.J."/>
            <person name="van Tonder A."/>
            <person name="Ginger M.L."/>
            <person name="Field M.C."/>
            <person name="Barry J.D."/>
            <person name="Hertz-Fowler C."/>
            <person name="Berriman M."/>
        </authorList>
    </citation>
    <scope>NUCLEOTIDE SEQUENCE</scope>
    <source>
        <strain evidence="1">IL3000</strain>
    </source>
</reference>
<dbReference type="EMBL" id="HE575318">
    <property type="protein sequence ID" value="CCC90622.1"/>
    <property type="molecule type" value="Genomic_DNA"/>
</dbReference>
<accession>G0ULW0</accession>
<proteinExistence type="predicted"/>
<sequence>MVCAPDNFLQRWPFGHQQSGTCTYVHGKAAKNKRREIAQCFVGLWCPCLYFINLTAFIKTGLAKRPLFLNLRHMLHDNVVCVKKENESAEHPFSYFKVVSLLDACGKLPFRVLL</sequence>
<protein>
    <submittedName>
        <fullName evidence="1">Uncharacterized protein</fullName>
    </submittedName>
</protein>
<organism evidence="1">
    <name type="scientific">Trypanosoma congolense (strain IL3000)</name>
    <dbReference type="NCBI Taxonomy" id="1068625"/>
    <lineage>
        <taxon>Eukaryota</taxon>
        <taxon>Discoba</taxon>
        <taxon>Euglenozoa</taxon>
        <taxon>Kinetoplastea</taxon>
        <taxon>Metakinetoplastina</taxon>
        <taxon>Trypanosomatida</taxon>
        <taxon>Trypanosomatidae</taxon>
        <taxon>Trypanosoma</taxon>
        <taxon>Nannomonas</taxon>
    </lineage>
</organism>
<dbReference type="AlphaFoldDB" id="G0ULW0"/>
<evidence type="ECO:0000313" key="1">
    <source>
        <dbReference type="EMBL" id="CCC90622.1"/>
    </source>
</evidence>